<feature type="compositionally biased region" description="Basic and acidic residues" evidence="7">
    <location>
        <begin position="139"/>
        <end position="157"/>
    </location>
</feature>
<gene>
    <name evidence="9" type="ORF">BCR43DRAFT_512654</name>
</gene>
<dbReference type="OrthoDB" id="21449at2759"/>
<feature type="domain" description="Bromo" evidence="8">
    <location>
        <begin position="281"/>
        <end position="351"/>
    </location>
</feature>
<dbReference type="Gene3D" id="1.10.20.10">
    <property type="entry name" value="Histone, subunit A"/>
    <property type="match status" value="1"/>
</dbReference>
<dbReference type="CDD" id="cd22927">
    <property type="entry name" value="HFD_SPT7"/>
    <property type="match status" value="1"/>
</dbReference>
<evidence type="ECO:0000256" key="7">
    <source>
        <dbReference type="SAM" id="MobiDB-lite"/>
    </source>
</evidence>
<evidence type="ECO:0000256" key="6">
    <source>
        <dbReference type="PROSITE-ProRule" id="PRU00035"/>
    </source>
</evidence>
<dbReference type="PROSITE" id="PS00633">
    <property type="entry name" value="BROMODOMAIN_1"/>
    <property type="match status" value="1"/>
</dbReference>
<feature type="compositionally biased region" description="Acidic residues" evidence="7">
    <location>
        <begin position="384"/>
        <end position="396"/>
    </location>
</feature>
<feature type="region of interest" description="Disordered" evidence="7">
    <location>
        <begin position="735"/>
        <end position="772"/>
    </location>
</feature>
<dbReference type="GO" id="GO:0006357">
    <property type="term" value="P:regulation of transcription by RNA polymerase II"/>
    <property type="evidence" value="ECO:0007669"/>
    <property type="project" value="TreeGrafter"/>
</dbReference>
<dbReference type="InterPro" id="IPR018359">
    <property type="entry name" value="Bromodomain_CS"/>
</dbReference>
<dbReference type="SMART" id="SM00576">
    <property type="entry name" value="BTP"/>
    <property type="match status" value="1"/>
</dbReference>
<dbReference type="InterPro" id="IPR037782">
    <property type="entry name" value="Spt7"/>
</dbReference>
<evidence type="ECO:0000256" key="3">
    <source>
        <dbReference type="ARBA" id="ARBA00023117"/>
    </source>
</evidence>
<dbReference type="GO" id="GO:0005634">
    <property type="term" value="C:nucleus"/>
    <property type="evidence" value="ECO:0007669"/>
    <property type="project" value="UniProtKB-SubCell"/>
</dbReference>
<dbReference type="Pfam" id="PF07524">
    <property type="entry name" value="Bromo_TP"/>
    <property type="match status" value="1"/>
</dbReference>
<feature type="compositionally biased region" description="Basic and acidic residues" evidence="7">
    <location>
        <begin position="416"/>
        <end position="428"/>
    </location>
</feature>
<keyword evidence="10" id="KW-1185">Reference proteome</keyword>
<keyword evidence="3 6" id="KW-0103">Bromodomain</keyword>
<accession>A0A1X2HH79</accession>
<dbReference type="EMBL" id="MCGN01000003">
    <property type="protein sequence ID" value="ORY98465.1"/>
    <property type="molecule type" value="Genomic_DNA"/>
</dbReference>
<dbReference type="GO" id="GO:0046695">
    <property type="term" value="C:SLIK (SAGA-like) complex"/>
    <property type="evidence" value="ECO:0007669"/>
    <property type="project" value="InterPro"/>
</dbReference>
<feature type="region of interest" description="Disordered" evidence="7">
    <location>
        <begin position="384"/>
        <end position="478"/>
    </location>
</feature>
<dbReference type="GO" id="GO:0006325">
    <property type="term" value="P:chromatin organization"/>
    <property type="evidence" value="ECO:0007669"/>
    <property type="project" value="UniProtKB-ARBA"/>
</dbReference>
<evidence type="ECO:0000256" key="2">
    <source>
        <dbReference type="ARBA" id="ARBA00023015"/>
    </source>
</evidence>
<dbReference type="FunCoup" id="A0A1X2HH79">
    <property type="interactions" value="22"/>
</dbReference>
<dbReference type="Pfam" id="PF00439">
    <property type="entry name" value="Bromodomain"/>
    <property type="match status" value="1"/>
</dbReference>
<reference evidence="9 10" key="1">
    <citation type="submission" date="2016-07" db="EMBL/GenBank/DDBJ databases">
        <title>Pervasive Adenine N6-methylation of Active Genes in Fungi.</title>
        <authorList>
            <consortium name="DOE Joint Genome Institute"/>
            <person name="Mondo S.J."/>
            <person name="Dannebaum R.O."/>
            <person name="Kuo R.C."/>
            <person name="Labutti K."/>
            <person name="Haridas S."/>
            <person name="Kuo A."/>
            <person name="Salamov A."/>
            <person name="Ahrendt S.R."/>
            <person name="Lipzen A."/>
            <person name="Sullivan W."/>
            <person name="Andreopoulos W.B."/>
            <person name="Clum A."/>
            <person name="Lindquist E."/>
            <person name="Daum C."/>
            <person name="Ramamoorthy G.K."/>
            <person name="Gryganskyi A."/>
            <person name="Culley D."/>
            <person name="Magnuson J.K."/>
            <person name="James T.Y."/>
            <person name="O'Malley M.A."/>
            <person name="Stajich J.E."/>
            <person name="Spatafora J.W."/>
            <person name="Visel A."/>
            <person name="Grigoriev I.V."/>
        </authorList>
    </citation>
    <scope>NUCLEOTIDE SEQUENCE [LARGE SCALE GENOMIC DNA]</scope>
    <source>
        <strain evidence="9 10">NRRL 2496</strain>
    </source>
</reference>
<feature type="compositionally biased region" description="Low complexity" evidence="7">
    <location>
        <begin position="747"/>
        <end position="756"/>
    </location>
</feature>
<protein>
    <recommendedName>
        <fullName evidence="8">Bromo domain-containing protein</fullName>
    </recommendedName>
</protein>
<dbReference type="AlphaFoldDB" id="A0A1X2HH79"/>
<evidence type="ECO:0000256" key="5">
    <source>
        <dbReference type="ARBA" id="ARBA00023242"/>
    </source>
</evidence>
<dbReference type="OMA" id="RHICHKI"/>
<keyword evidence="2" id="KW-0805">Transcription regulation</keyword>
<evidence type="ECO:0000256" key="1">
    <source>
        <dbReference type="ARBA" id="ARBA00004123"/>
    </source>
</evidence>
<feature type="compositionally biased region" description="Basic and acidic residues" evidence="7">
    <location>
        <begin position="1047"/>
        <end position="1099"/>
    </location>
</feature>
<comment type="subcellular location">
    <subcellularLocation>
        <location evidence="1">Nucleus</location>
    </subcellularLocation>
</comment>
<dbReference type="InterPro" id="IPR006565">
    <property type="entry name" value="BTP"/>
</dbReference>
<proteinExistence type="predicted"/>
<dbReference type="GO" id="GO:0046982">
    <property type="term" value="F:protein heterodimerization activity"/>
    <property type="evidence" value="ECO:0007669"/>
    <property type="project" value="InterPro"/>
</dbReference>
<dbReference type="InterPro" id="IPR009072">
    <property type="entry name" value="Histone-fold"/>
</dbReference>
<sequence>MPPPNANTKHAHEQPPWPQLSYVLAKEILTRDWHHGFLSAQEAALFESATESFERWFSLMHWPRHSRPSPDVERERTILRIRSMLFEQLVPHLYHSDRPCCQHARIDLERIYSEARALPTPPQSPDRVASIDIDLTSNVKKEDDEPENDKPETDAKDLPLVTYSPNIPINDVYHTLEHDHAAMTELQKLEEFEAQEEMNDEEDKNNLQEHSLSMFNGGQFNLKYLLQGIATHRDQLALSDKDLRHLLSDFKPHRTKWASDNKIGQEELYEAIEKVLTDLKNFTEHSTPFLNKVSKREAPDYFEVIKRPMDLGTVTKKMKALQYRSKKEFASDLYLIYDNCLLYNTNPQASEYRKHAYAMRRKTDRLLSRVPDIVIKDKIDADVEDFGDEGSDDNDSEVLRPSRKTPGGSKQPGRKGSADRFSRERSLTRESSAPAGTEFTHGSSDNESNYQTPNGHTHAEYGGKQVKSQNDTEDDAKSVGEDVDADFAELQDQMWRDLTKKTRAKLAIDVERQYQYSFPDREAITRSALDMERFALIENMHHKPAMTQKLVKCPNDRFSRWNERSGGSASLYDEVDFDSSDDDNLDAFFSRKISKPKTEEDDAMRTDLFLPEYLLSCGLPEITALSDNLHEEVPMETRPLSRKGSMDNASEISLTRHPRGFTDVSLDVYPSVHFPNHGLNTLMDRNLQQLQKIRQVYTKCNAVRNNVPLSALASSISLEDPSYSLQRLIPSPSSTLNLPFSPPPSDSQPLLSASDLHPSHQSTPPLIIDPNSGHRIMQRTVTKLLAHAGFEGAHESAFSVITDIALDYMSNVGKMLRSYSDDYGRRMSTEEIIMHVLFENGVENISDLETYIRDDIERYGYRLEELHRKLESSYQDLLSGPTERSDDEETALADDETFITGSFGEDIGEDYFGFKNLGLDQEYNLSALSHIPARLWFGVNKDKDTSIKTSKKEAAPKYPPPPAFTPVTSDKALIGLLQPVFQKKLSVEGGMVEDEYILNRHRNRPRWPPTNKTASGRKKPLKDTNTNSNTSQAGASGEARKTKRKRPLEEVMAEKAERAEKKRQKQEERQQKMAEKEQKRKMREEQREQERQAKQEAKLKKAQAKKSGNA</sequence>
<evidence type="ECO:0000259" key="8">
    <source>
        <dbReference type="PROSITE" id="PS50014"/>
    </source>
</evidence>
<keyword evidence="5" id="KW-0539">Nucleus</keyword>
<name>A0A1X2HH79_SYNRA</name>
<dbReference type="PRINTS" id="PR00503">
    <property type="entry name" value="BROMODOMAIN"/>
</dbReference>
<feature type="region of interest" description="Disordered" evidence="7">
    <location>
        <begin position="117"/>
        <end position="161"/>
    </location>
</feature>
<dbReference type="InterPro" id="IPR036427">
    <property type="entry name" value="Bromodomain-like_sf"/>
</dbReference>
<dbReference type="STRING" id="13706.A0A1X2HH79"/>
<evidence type="ECO:0000256" key="4">
    <source>
        <dbReference type="ARBA" id="ARBA00023163"/>
    </source>
</evidence>
<organism evidence="9 10">
    <name type="scientific">Syncephalastrum racemosum</name>
    <name type="common">Filamentous fungus</name>
    <dbReference type="NCBI Taxonomy" id="13706"/>
    <lineage>
        <taxon>Eukaryota</taxon>
        <taxon>Fungi</taxon>
        <taxon>Fungi incertae sedis</taxon>
        <taxon>Mucoromycota</taxon>
        <taxon>Mucoromycotina</taxon>
        <taxon>Mucoromycetes</taxon>
        <taxon>Mucorales</taxon>
        <taxon>Syncephalastraceae</taxon>
        <taxon>Syncephalastrum</taxon>
    </lineage>
</organism>
<dbReference type="PROSITE" id="PS50014">
    <property type="entry name" value="BROMODOMAIN_2"/>
    <property type="match status" value="1"/>
</dbReference>
<dbReference type="GO" id="GO:0005198">
    <property type="term" value="F:structural molecule activity"/>
    <property type="evidence" value="ECO:0007669"/>
    <property type="project" value="TreeGrafter"/>
</dbReference>
<dbReference type="PANTHER" id="PTHR47343:SF1">
    <property type="entry name" value="TRANSCRIPTIONAL ACTIVATOR SPT7"/>
    <property type="match status" value="1"/>
</dbReference>
<evidence type="ECO:0000313" key="10">
    <source>
        <dbReference type="Proteomes" id="UP000242180"/>
    </source>
</evidence>
<dbReference type="SMART" id="SM00297">
    <property type="entry name" value="BROMO"/>
    <property type="match status" value="1"/>
</dbReference>
<evidence type="ECO:0000313" key="9">
    <source>
        <dbReference type="EMBL" id="ORY98465.1"/>
    </source>
</evidence>
<dbReference type="Gene3D" id="1.20.920.10">
    <property type="entry name" value="Bromodomain-like"/>
    <property type="match status" value="1"/>
</dbReference>
<keyword evidence="4" id="KW-0804">Transcription</keyword>
<dbReference type="SUPFAM" id="SSF47370">
    <property type="entry name" value="Bromodomain"/>
    <property type="match status" value="1"/>
</dbReference>
<feature type="compositionally biased region" description="Polar residues" evidence="7">
    <location>
        <begin position="440"/>
        <end position="455"/>
    </location>
</feature>
<dbReference type="InParanoid" id="A0A1X2HH79"/>
<dbReference type="PANTHER" id="PTHR47343">
    <property type="entry name" value="TRANSCRIPTIONAL ACTIVATOR SPT7"/>
    <property type="match status" value="1"/>
</dbReference>
<comment type="caution">
    <text evidence="9">The sequence shown here is derived from an EMBL/GenBank/DDBJ whole genome shotgun (WGS) entry which is preliminary data.</text>
</comment>
<feature type="compositionally biased region" description="Polar residues" evidence="7">
    <location>
        <begin position="1023"/>
        <end position="1034"/>
    </location>
</feature>
<feature type="region of interest" description="Disordered" evidence="7">
    <location>
        <begin position="1002"/>
        <end position="1110"/>
    </location>
</feature>
<dbReference type="Proteomes" id="UP000242180">
    <property type="component" value="Unassembled WGS sequence"/>
</dbReference>
<dbReference type="GO" id="GO:0000124">
    <property type="term" value="C:SAGA complex"/>
    <property type="evidence" value="ECO:0007669"/>
    <property type="project" value="InterPro"/>
</dbReference>
<dbReference type="InterPro" id="IPR001487">
    <property type="entry name" value="Bromodomain"/>
</dbReference>